<dbReference type="Pfam" id="PF00561">
    <property type="entry name" value="Abhydrolase_1"/>
    <property type="match status" value="1"/>
</dbReference>
<evidence type="ECO:0000313" key="3">
    <source>
        <dbReference type="EMBL" id="GAA4336582.1"/>
    </source>
</evidence>
<feature type="domain" description="AB hydrolase-1" evidence="2">
    <location>
        <begin position="38"/>
        <end position="264"/>
    </location>
</feature>
<sequence>MDSGKKAAVAPRTIEVRTDDGVQLAVRVLREGAAAARPVLFIHALAMDGRMWERVAAVLDVPGTLYAIDCRGHGASGRPPAPFTTERFARDAANVLDAVGAPIAHLVGCSMGGTVALAFAGRFPGRLASLTAIDSTAWYGPEAAGAWEDRARRGLADGLASLVEFQVARWFSPGFAQANPDIVEQAVATFVRNDPECYAAACRMLGTADERGLLGAYAGPAAFVVGEDDYATPPAMSREAAGFIAGARVTVLPGCRHYTPLEAPEQVGRCIAGVVSGG</sequence>
<dbReference type="InterPro" id="IPR050266">
    <property type="entry name" value="AB_hydrolase_sf"/>
</dbReference>
<dbReference type="PANTHER" id="PTHR43798:SF31">
    <property type="entry name" value="AB HYDROLASE SUPERFAMILY PROTEIN YCLE"/>
    <property type="match status" value="1"/>
</dbReference>
<dbReference type="InterPro" id="IPR029058">
    <property type="entry name" value="AB_hydrolase_fold"/>
</dbReference>
<protein>
    <submittedName>
        <fullName evidence="3">Alpha/beta fold hydrolase</fullName>
    </submittedName>
</protein>
<dbReference type="RefSeq" id="WP_345250778.1">
    <property type="nucleotide sequence ID" value="NZ_BAABFO010000015.1"/>
</dbReference>
<evidence type="ECO:0000313" key="4">
    <source>
        <dbReference type="Proteomes" id="UP001501671"/>
    </source>
</evidence>
<dbReference type="Gene3D" id="3.40.50.1820">
    <property type="entry name" value="alpha/beta hydrolase"/>
    <property type="match status" value="1"/>
</dbReference>
<dbReference type="PANTHER" id="PTHR43798">
    <property type="entry name" value="MONOACYLGLYCEROL LIPASE"/>
    <property type="match status" value="1"/>
</dbReference>
<accession>A0ABP8HA94</accession>
<evidence type="ECO:0000256" key="1">
    <source>
        <dbReference type="ARBA" id="ARBA00022801"/>
    </source>
</evidence>
<dbReference type="GO" id="GO:0016787">
    <property type="term" value="F:hydrolase activity"/>
    <property type="evidence" value="ECO:0007669"/>
    <property type="project" value="UniProtKB-KW"/>
</dbReference>
<keyword evidence="1 3" id="KW-0378">Hydrolase</keyword>
<comment type="caution">
    <text evidence="3">The sequence shown here is derived from an EMBL/GenBank/DDBJ whole genome shotgun (WGS) entry which is preliminary data.</text>
</comment>
<dbReference type="InterPro" id="IPR000073">
    <property type="entry name" value="AB_hydrolase_1"/>
</dbReference>
<dbReference type="SUPFAM" id="SSF53474">
    <property type="entry name" value="alpha/beta-Hydrolases"/>
    <property type="match status" value="1"/>
</dbReference>
<evidence type="ECO:0000259" key="2">
    <source>
        <dbReference type="Pfam" id="PF00561"/>
    </source>
</evidence>
<dbReference type="EMBL" id="BAABFO010000015">
    <property type="protein sequence ID" value="GAA4336582.1"/>
    <property type="molecule type" value="Genomic_DNA"/>
</dbReference>
<keyword evidence="4" id="KW-1185">Reference proteome</keyword>
<proteinExistence type="predicted"/>
<organism evidence="3 4">
    <name type="scientific">Pigmentiphaga soli</name>
    <dbReference type="NCBI Taxonomy" id="1007095"/>
    <lineage>
        <taxon>Bacteria</taxon>
        <taxon>Pseudomonadati</taxon>
        <taxon>Pseudomonadota</taxon>
        <taxon>Betaproteobacteria</taxon>
        <taxon>Burkholderiales</taxon>
        <taxon>Alcaligenaceae</taxon>
        <taxon>Pigmentiphaga</taxon>
    </lineage>
</organism>
<reference evidence="4" key="1">
    <citation type="journal article" date="2019" name="Int. J. Syst. Evol. Microbiol.">
        <title>The Global Catalogue of Microorganisms (GCM) 10K type strain sequencing project: providing services to taxonomists for standard genome sequencing and annotation.</title>
        <authorList>
            <consortium name="The Broad Institute Genomics Platform"/>
            <consortium name="The Broad Institute Genome Sequencing Center for Infectious Disease"/>
            <person name="Wu L."/>
            <person name="Ma J."/>
        </authorList>
    </citation>
    <scope>NUCLEOTIDE SEQUENCE [LARGE SCALE GENOMIC DNA]</scope>
    <source>
        <strain evidence="4">JCM 17666</strain>
    </source>
</reference>
<gene>
    <name evidence="3" type="ORF">GCM10023144_31110</name>
</gene>
<name>A0ABP8HA94_9BURK</name>
<dbReference type="Proteomes" id="UP001501671">
    <property type="component" value="Unassembled WGS sequence"/>
</dbReference>